<dbReference type="InterPro" id="IPR017853">
    <property type="entry name" value="GH"/>
</dbReference>
<proteinExistence type="predicted"/>
<evidence type="ECO:0000259" key="1">
    <source>
        <dbReference type="Pfam" id="PF08532"/>
    </source>
</evidence>
<dbReference type="Pfam" id="PF08532">
    <property type="entry name" value="Glyco_hydro_42M"/>
    <property type="match status" value="1"/>
</dbReference>
<name>A0AAW9K1U6_CARML</name>
<dbReference type="GO" id="GO:0005975">
    <property type="term" value="P:carbohydrate metabolic process"/>
    <property type="evidence" value="ECO:0007669"/>
    <property type="project" value="InterPro"/>
</dbReference>
<dbReference type="Gene3D" id="3.40.50.880">
    <property type="match status" value="1"/>
</dbReference>
<dbReference type="SUPFAM" id="SSF52317">
    <property type="entry name" value="Class I glutamine amidotransferase-like"/>
    <property type="match status" value="1"/>
</dbReference>
<accession>A0AAW9K1U6</accession>
<dbReference type="Pfam" id="PF14871">
    <property type="entry name" value="GHL6"/>
    <property type="match status" value="1"/>
</dbReference>
<dbReference type="Gene3D" id="3.20.20.80">
    <property type="entry name" value="Glycosidases"/>
    <property type="match status" value="1"/>
</dbReference>
<dbReference type="InterPro" id="IPR029062">
    <property type="entry name" value="Class_I_gatase-like"/>
</dbReference>
<dbReference type="Proteomes" id="UP001290462">
    <property type="component" value="Unassembled WGS sequence"/>
</dbReference>
<protein>
    <submittedName>
        <fullName evidence="2">Beta-galactosidase trimerization domain-containing protein</fullName>
    </submittedName>
</protein>
<dbReference type="InterPro" id="IPR028212">
    <property type="entry name" value="GHL6"/>
</dbReference>
<dbReference type="GO" id="GO:0004565">
    <property type="term" value="F:beta-galactosidase activity"/>
    <property type="evidence" value="ECO:0007669"/>
    <property type="project" value="InterPro"/>
</dbReference>
<dbReference type="SUPFAM" id="SSF51445">
    <property type="entry name" value="(Trans)glycosidases"/>
    <property type="match status" value="1"/>
</dbReference>
<feature type="domain" description="Beta-galactosidase trimerisation" evidence="1">
    <location>
        <begin position="373"/>
        <end position="431"/>
    </location>
</feature>
<evidence type="ECO:0000313" key="2">
    <source>
        <dbReference type="EMBL" id="MDZ5757397.1"/>
    </source>
</evidence>
<dbReference type="CDD" id="cd03143">
    <property type="entry name" value="A4_beta-galactosidase_middle_domain"/>
    <property type="match status" value="1"/>
</dbReference>
<gene>
    <name evidence="2" type="ORF">RAK27_01840</name>
</gene>
<dbReference type="AlphaFoldDB" id="A0AAW9K1U6"/>
<comment type="caution">
    <text evidence="2">The sequence shown here is derived from an EMBL/GenBank/DDBJ whole genome shotgun (WGS) entry which is preliminary data.</text>
</comment>
<evidence type="ECO:0000313" key="3">
    <source>
        <dbReference type="Proteomes" id="UP001290462"/>
    </source>
</evidence>
<sequence length="671" mass="76456">MDQLATRQIHLDFHTPNLPFQLGKQFNKKEFQQTLVEAAVNSVTLTGRCHHGHIYYDTKMPARHPQMQGDFLVQQIDACHEIGIKAPVYLTVGWDAFMADTHPEWLERKSNGEIYGFNNYGQLEPGWKTLCFNTPYLDYLKEQIQDTMQHLATRLDGLFFDIVWQDPCCCNSCIKKMRRQGLDPTSETDRSTFARETEIFLKSQIYQTVQAIKADCPIFFNEGNLTPAIQPNLHEYSHLEIESLPSGEWGYQHFPTVVRYAKNLGKEYLGMTGKFHKVWADFGSYKNKAALEYECFLALAHGAKCSIGDQMYPDGTLQKATYQLIGSVYQQVQAKEAWSLNAKAVTEIAILHPGIVEITNEKVDLSLAGAVNSLNEAHYQFDIIDDLMEFNQYRLLILPDKITLNKALAKKIDAYLAQGGKIVATYQSGLEIEGGDFPRSWGVGYLGENRYIPTYGSYRQGFLEDLQQDELVLHGPSLVVEAKDGKVIGEEIKPMYNRTYEHYFSHFQAPIDIKTGYPVATLNQQVAYFSHPLFSIYKEQGVYYYKQLILTAVSRLLEAKQFVKSNLPSTVDVVLNHQAAERRFVLTLLHYIPERRGIGLDTIEEALPLANSQIRLEWQGIKEQMGLLNEGNPAIIKSVTTGNELDYQNTNQGIQFELPYMNGHEIIEIAY</sequence>
<organism evidence="2 3">
    <name type="scientific">Carnobacterium maltaromaticum</name>
    <name type="common">Carnobacterium piscicola</name>
    <dbReference type="NCBI Taxonomy" id="2751"/>
    <lineage>
        <taxon>Bacteria</taxon>
        <taxon>Bacillati</taxon>
        <taxon>Bacillota</taxon>
        <taxon>Bacilli</taxon>
        <taxon>Lactobacillales</taxon>
        <taxon>Carnobacteriaceae</taxon>
        <taxon>Carnobacterium</taxon>
    </lineage>
</organism>
<dbReference type="EMBL" id="JAVBVO010000001">
    <property type="protein sequence ID" value="MDZ5757397.1"/>
    <property type="molecule type" value="Genomic_DNA"/>
</dbReference>
<reference evidence="2" key="1">
    <citation type="submission" date="2023-08" db="EMBL/GenBank/DDBJ databases">
        <title>Genomic characterization of piscicolin 126 produced by Carnobacterium maltaromaticum CM22 strain isolated from salmon (Salmo salar).</title>
        <authorList>
            <person name="Gonzalez-Gragera E."/>
            <person name="Garcia-Lopez J.D."/>
            <person name="Teso-Perez C."/>
            <person name="Gimenez-Hernandez I."/>
            <person name="Peralta-Sanchez J.M."/>
            <person name="Valdivia E."/>
            <person name="Montalban-Lopez M."/>
            <person name="Martin-Platero A.M."/>
            <person name="Banos A."/>
            <person name="Martinez-Bueno M."/>
        </authorList>
    </citation>
    <scope>NUCLEOTIDE SEQUENCE</scope>
    <source>
        <strain evidence="2">CM22</strain>
    </source>
</reference>
<dbReference type="RefSeq" id="WP_322808346.1">
    <property type="nucleotide sequence ID" value="NZ_JAVBVO010000001.1"/>
</dbReference>
<dbReference type="InterPro" id="IPR013738">
    <property type="entry name" value="Beta_galactosidase_Trimer"/>
</dbReference>